<evidence type="ECO:0000256" key="1">
    <source>
        <dbReference type="SAM" id="SignalP"/>
    </source>
</evidence>
<dbReference type="AlphaFoldDB" id="A0A9P4HX93"/>
<dbReference type="OrthoDB" id="3518533at2759"/>
<proteinExistence type="predicted"/>
<accession>A0A9P4HX93</accession>
<dbReference type="Proteomes" id="UP000799776">
    <property type="component" value="Unassembled WGS sequence"/>
</dbReference>
<dbReference type="EMBL" id="ML978716">
    <property type="protein sequence ID" value="KAF2088507.1"/>
    <property type="molecule type" value="Genomic_DNA"/>
</dbReference>
<feature type="signal peptide" evidence="1">
    <location>
        <begin position="1"/>
        <end position="16"/>
    </location>
</feature>
<evidence type="ECO:0000313" key="3">
    <source>
        <dbReference type="EMBL" id="KAF2088507.1"/>
    </source>
</evidence>
<feature type="chain" id="PRO_5040430923" description="DUF7907 domain-containing protein" evidence="1">
    <location>
        <begin position="17"/>
        <end position="212"/>
    </location>
</feature>
<comment type="caution">
    <text evidence="3">The sequence shown here is derived from an EMBL/GenBank/DDBJ whole genome shotgun (WGS) entry which is preliminary data.</text>
</comment>
<reference evidence="3" key="1">
    <citation type="journal article" date="2020" name="Stud. Mycol.">
        <title>101 Dothideomycetes genomes: a test case for predicting lifestyles and emergence of pathogens.</title>
        <authorList>
            <person name="Haridas S."/>
            <person name="Albert R."/>
            <person name="Binder M."/>
            <person name="Bloem J."/>
            <person name="Labutti K."/>
            <person name="Salamov A."/>
            <person name="Andreopoulos B."/>
            <person name="Baker S."/>
            <person name="Barry K."/>
            <person name="Bills G."/>
            <person name="Bluhm B."/>
            <person name="Cannon C."/>
            <person name="Castanera R."/>
            <person name="Culley D."/>
            <person name="Daum C."/>
            <person name="Ezra D."/>
            <person name="Gonzalez J."/>
            <person name="Henrissat B."/>
            <person name="Kuo A."/>
            <person name="Liang C."/>
            <person name="Lipzen A."/>
            <person name="Lutzoni F."/>
            <person name="Magnuson J."/>
            <person name="Mondo S."/>
            <person name="Nolan M."/>
            <person name="Ohm R."/>
            <person name="Pangilinan J."/>
            <person name="Park H.-J."/>
            <person name="Ramirez L."/>
            <person name="Alfaro M."/>
            <person name="Sun H."/>
            <person name="Tritt A."/>
            <person name="Yoshinaga Y."/>
            <person name="Zwiers L.-H."/>
            <person name="Turgeon B."/>
            <person name="Goodwin S."/>
            <person name="Spatafora J."/>
            <person name="Crous P."/>
            <person name="Grigoriev I."/>
        </authorList>
    </citation>
    <scope>NUCLEOTIDE SEQUENCE</scope>
    <source>
        <strain evidence="3">CBS 121410</strain>
    </source>
</reference>
<evidence type="ECO:0000313" key="4">
    <source>
        <dbReference type="Proteomes" id="UP000799776"/>
    </source>
</evidence>
<evidence type="ECO:0000259" key="2">
    <source>
        <dbReference type="Pfam" id="PF25484"/>
    </source>
</evidence>
<keyword evidence="4" id="KW-1185">Reference proteome</keyword>
<name>A0A9P4HX93_9PEZI</name>
<protein>
    <recommendedName>
        <fullName evidence="2">DUF7907 domain-containing protein</fullName>
    </recommendedName>
</protein>
<gene>
    <name evidence="3" type="ORF">K490DRAFT_64559</name>
</gene>
<keyword evidence="1" id="KW-0732">Signal</keyword>
<feature type="domain" description="DUF7907" evidence="2">
    <location>
        <begin position="28"/>
        <end position="183"/>
    </location>
</feature>
<sequence length="212" mass="21958">MLSSIASLLFISAATALPTASTLPSTCTFKLVANIIEPSTGNYSLPKVQDYELSTEHSGACKNYAVFVPPGEGGSFYANRTTVGVSPELLEVSGGVIPGGMTIYPGGNTTVPSINVVELNCGYGTDGIRITSKGMLDYEGGSWMACDPSVFHPGQNGDVLLSYKKAGQRTLAHCADVEMIAKCSSAGTGGEGAQPVSCVPFNQTATKSEKDD</sequence>
<dbReference type="InterPro" id="IPR057229">
    <property type="entry name" value="DUF7907"/>
</dbReference>
<organism evidence="3 4">
    <name type="scientific">Saccharata proteae CBS 121410</name>
    <dbReference type="NCBI Taxonomy" id="1314787"/>
    <lineage>
        <taxon>Eukaryota</taxon>
        <taxon>Fungi</taxon>
        <taxon>Dikarya</taxon>
        <taxon>Ascomycota</taxon>
        <taxon>Pezizomycotina</taxon>
        <taxon>Dothideomycetes</taxon>
        <taxon>Dothideomycetes incertae sedis</taxon>
        <taxon>Botryosphaeriales</taxon>
        <taxon>Saccharataceae</taxon>
        <taxon>Saccharata</taxon>
    </lineage>
</organism>
<dbReference type="Pfam" id="PF25484">
    <property type="entry name" value="DUF7907"/>
    <property type="match status" value="1"/>
</dbReference>